<gene>
    <name evidence="2" type="ORF">AUK42_06135</name>
</gene>
<evidence type="ECO:0000313" key="2">
    <source>
        <dbReference type="EMBL" id="OIP68578.1"/>
    </source>
</evidence>
<dbReference type="Pfam" id="PF07610">
    <property type="entry name" value="DUF1573"/>
    <property type="match status" value="2"/>
</dbReference>
<dbReference type="AlphaFoldDB" id="A0A1J5GG27"/>
<keyword evidence="1" id="KW-0472">Membrane</keyword>
<dbReference type="InterPro" id="IPR013783">
    <property type="entry name" value="Ig-like_fold"/>
</dbReference>
<sequence length="346" mass="39051">MHKKIIIFFIIIVIIIVAGFMVISGNFSSKPERPPQISISEEEWDFGKVKPGTQPQHKFIITNKGNEDLIIERVWASCGCVQVSIFDNRILPGKSADLQAIFNTAGYVGMLEKIIYIKSNDPEEPEKKIKVKVDVEHQFKPKINTPATEWNMGLISQGDILNLSFTIENQGDADLIIDKIDTYEHIQYDNALPLKILPKEKFELIFIYNSTDHKLGDVKEAVRIYCNDPITESFVIRISGYIKEKEAPEISISPTGAIFDLAADSEAGAIDKFVLKNSGDDTIKITSIRTSIPYIVPLRSELDLNSKSEEELNIILLKDKATGQIKEDRTEEYLYLTFAIPIKISK</sequence>
<dbReference type="EMBL" id="MNYY01000118">
    <property type="protein sequence ID" value="OIP68578.1"/>
    <property type="molecule type" value="Genomic_DNA"/>
</dbReference>
<dbReference type="PANTHER" id="PTHR37833:SF1">
    <property type="entry name" value="SIGNAL PEPTIDE PROTEIN"/>
    <property type="match status" value="1"/>
</dbReference>
<keyword evidence="1" id="KW-1133">Transmembrane helix</keyword>
<feature type="transmembrane region" description="Helical" evidence="1">
    <location>
        <begin position="7"/>
        <end position="27"/>
    </location>
</feature>
<evidence type="ECO:0000313" key="3">
    <source>
        <dbReference type="Proteomes" id="UP000182763"/>
    </source>
</evidence>
<dbReference type="PANTHER" id="PTHR37833">
    <property type="entry name" value="LIPOPROTEIN-RELATED"/>
    <property type="match status" value="1"/>
</dbReference>
<name>A0A1J5GG27_9BACT</name>
<accession>A0A1J5GG27</accession>
<dbReference type="Proteomes" id="UP000182763">
    <property type="component" value="Unassembled WGS sequence"/>
</dbReference>
<keyword evidence="1" id="KW-0812">Transmembrane</keyword>
<comment type="caution">
    <text evidence="2">The sequence shown here is derived from an EMBL/GenBank/DDBJ whole genome shotgun (WGS) entry which is preliminary data.</text>
</comment>
<dbReference type="Gene3D" id="2.60.40.10">
    <property type="entry name" value="Immunoglobulins"/>
    <property type="match status" value="2"/>
</dbReference>
<evidence type="ECO:0008006" key="4">
    <source>
        <dbReference type="Google" id="ProtNLM"/>
    </source>
</evidence>
<reference evidence="2 3" key="1">
    <citation type="journal article" date="2016" name="Environ. Microbiol.">
        <title>Genomic resolution of a cold subsurface aquifer community provides metabolic insights for novel microbes adapted to high CO concentrations.</title>
        <authorList>
            <person name="Probst A.J."/>
            <person name="Castelle C.J."/>
            <person name="Singh A."/>
            <person name="Brown C.T."/>
            <person name="Anantharaman K."/>
            <person name="Sharon I."/>
            <person name="Hug L.A."/>
            <person name="Burstein D."/>
            <person name="Emerson J.B."/>
            <person name="Thomas B.C."/>
            <person name="Banfield J.F."/>
        </authorList>
    </citation>
    <scope>NUCLEOTIDE SEQUENCE [LARGE SCALE GENOMIC DNA]</scope>
    <source>
        <strain evidence="2">CG2_30_33_13</strain>
    </source>
</reference>
<dbReference type="InterPro" id="IPR011467">
    <property type="entry name" value="DUF1573"/>
</dbReference>
<evidence type="ECO:0000256" key="1">
    <source>
        <dbReference type="SAM" id="Phobius"/>
    </source>
</evidence>
<dbReference type="STRING" id="1805029.AUK42_06135"/>
<protein>
    <recommendedName>
        <fullName evidence="4">DUF1573 domain-containing protein</fullName>
    </recommendedName>
</protein>
<proteinExistence type="predicted"/>
<organism evidence="2 3">
    <name type="scientific">Candidatus Infernicultor aquiphilus</name>
    <dbReference type="NCBI Taxonomy" id="1805029"/>
    <lineage>
        <taxon>Bacteria</taxon>
        <taxon>Pseudomonadati</taxon>
        <taxon>Atribacterota</taxon>
        <taxon>Candidatus Phoenicimicrobiia</taxon>
        <taxon>Candidatus Pheonicimicrobiales</taxon>
        <taxon>Candidatus Phoenicimicrobiaceae</taxon>
        <taxon>Candidatus Infernicultor</taxon>
    </lineage>
</organism>